<reference evidence="2" key="2">
    <citation type="submission" date="2020-11" db="EMBL/GenBank/DDBJ databases">
        <authorList>
            <person name="McCartney M.A."/>
            <person name="Auch B."/>
            <person name="Kono T."/>
            <person name="Mallez S."/>
            <person name="Becker A."/>
            <person name="Gohl D.M."/>
            <person name="Silverstein K.A.T."/>
            <person name="Koren S."/>
            <person name="Bechman K.B."/>
            <person name="Herman A."/>
            <person name="Abrahante J.E."/>
            <person name="Garbe J."/>
        </authorList>
    </citation>
    <scope>NUCLEOTIDE SEQUENCE</scope>
    <source>
        <strain evidence="2">Duluth1</strain>
        <tissue evidence="2">Whole animal</tissue>
    </source>
</reference>
<reference evidence="2" key="1">
    <citation type="journal article" date="2019" name="bioRxiv">
        <title>The Genome of the Zebra Mussel, Dreissena polymorpha: A Resource for Invasive Species Research.</title>
        <authorList>
            <person name="McCartney M.A."/>
            <person name="Auch B."/>
            <person name="Kono T."/>
            <person name="Mallez S."/>
            <person name="Zhang Y."/>
            <person name="Obille A."/>
            <person name="Becker A."/>
            <person name="Abrahante J.E."/>
            <person name="Garbe J."/>
            <person name="Badalamenti J.P."/>
            <person name="Herman A."/>
            <person name="Mangelson H."/>
            <person name="Liachko I."/>
            <person name="Sullivan S."/>
            <person name="Sone E.D."/>
            <person name="Koren S."/>
            <person name="Silverstein K.A.T."/>
            <person name="Beckman K.B."/>
            <person name="Gohl D.M."/>
        </authorList>
    </citation>
    <scope>NUCLEOTIDE SEQUENCE</scope>
    <source>
        <strain evidence="2">Duluth1</strain>
        <tissue evidence="2">Whole animal</tissue>
    </source>
</reference>
<evidence type="ECO:0000256" key="1">
    <source>
        <dbReference type="SAM" id="Phobius"/>
    </source>
</evidence>
<proteinExistence type="predicted"/>
<protein>
    <submittedName>
        <fullName evidence="2">Uncharacterized protein</fullName>
    </submittedName>
</protein>
<dbReference type="Proteomes" id="UP000828390">
    <property type="component" value="Unassembled WGS sequence"/>
</dbReference>
<keyword evidence="1" id="KW-0812">Transmembrane</keyword>
<keyword evidence="3" id="KW-1185">Reference proteome</keyword>
<organism evidence="2 3">
    <name type="scientific">Dreissena polymorpha</name>
    <name type="common">Zebra mussel</name>
    <name type="synonym">Mytilus polymorpha</name>
    <dbReference type="NCBI Taxonomy" id="45954"/>
    <lineage>
        <taxon>Eukaryota</taxon>
        <taxon>Metazoa</taxon>
        <taxon>Spiralia</taxon>
        <taxon>Lophotrochozoa</taxon>
        <taxon>Mollusca</taxon>
        <taxon>Bivalvia</taxon>
        <taxon>Autobranchia</taxon>
        <taxon>Heteroconchia</taxon>
        <taxon>Euheterodonta</taxon>
        <taxon>Imparidentia</taxon>
        <taxon>Neoheterodontei</taxon>
        <taxon>Myida</taxon>
        <taxon>Dreissenoidea</taxon>
        <taxon>Dreissenidae</taxon>
        <taxon>Dreissena</taxon>
    </lineage>
</organism>
<keyword evidence="1" id="KW-0472">Membrane</keyword>
<sequence length="210" mass="23674">MSSQCHNGYRMDNGFCKPQEETRGTITIMIAGVVGGCVAAILIAIGIAGVIVCYRRRKLQSSKSHTGLSIPSKIETDFKGIDRAKHFEHVSVEDTTHISLKDVSKRLPGIGNSTDAQFDDPNYYSFKTVAPGIKTHDLWDYIHEKRDSIFFDTEFKKLRSGLIHKHEIASSEENKGKNRYKKMYASLVLGEQEPLLLLTTSFPKPRWRNA</sequence>
<gene>
    <name evidence="2" type="ORF">DPMN_194885</name>
</gene>
<feature type="transmembrane region" description="Helical" evidence="1">
    <location>
        <begin position="28"/>
        <end position="54"/>
    </location>
</feature>
<name>A0A9D4B7E4_DREPO</name>
<evidence type="ECO:0000313" key="3">
    <source>
        <dbReference type="Proteomes" id="UP000828390"/>
    </source>
</evidence>
<dbReference type="EMBL" id="JAIWYP010000026">
    <property type="protein sequence ID" value="KAH3692010.1"/>
    <property type="molecule type" value="Genomic_DNA"/>
</dbReference>
<dbReference type="AlphaFoldDB" id="A0A9D4B7E4"/>
<comment type="caution">
    <text evidence="2">The sequence shown here is derived from an EMBL/GenBank/DDBJ whole genome shotgun (WGS) entry which is preliminary data.</text>
</comment>
<accession>A0A9D4B7E4</accession>
<evidence type="ECO:0000313" key="2">
    <source>
        <dbReference type="EMBL" id="KAH3692010.1"/>
    </source>
</evidence>
<keyword evidence="1" id="KW-1133">Transmembrane helix</keyword>